<feature type="region of interest" description="Disordered" evidence="1">
    <location>
        <begin position="412"/>
        <end position="476"/>
    </location>
</feature>
<dbReference type="AlphaFoldDB" id="A0A6A4XD00"/>
<feature type="compositionally biased region" description="Pro residues" evidence="1">
    <location>
        <begin position="450"/>
        <end position="460"/>
    </location>
</feature>
<keyword evidence="2" id="KW-1133">Transmembrane helix</keyword>
<feature type="transmembrane region" description="Helical" evidence="2">
    <location>
        <begin position="498"/>
        <end position="520"/>
    </location>
</feature>
<organism evidence="5 6">
    <name type="scientific">Amphibalanus amphitrite</name>
    <name type="common">Striped barnacle</name>
    <name type="synonym">Balanus amphitrite</name>
    <dbReference type="NCBI Taxonomy" id="1232801"/>
    <lineage>
        <taxon>Eukaryota</taxon>
        <taxon>Metazoa</taxon>
        <taxon>Ecdysozoa</taxon>
        <taxon>Arthropoda</taxon>
        <taxon>Crustacea</taxon>
        <taxon>Multicrustacea</taxon>
        <taxon>Cirripedia</taxon>
        <taxon>Thoracica</taxon>
        <taxon>Thoracicalcarea</taxon>
        <taxon>Balanomorpha</taxon>
        <taxon>Balanoidea</taxon>
        <taxon>Balanidae</taxon>
        <taxon>Amphibalaninae</taxon>
        <taxon>Amphibalanus</taxon>
    </lineage>
</organism>
<gene>
    <name evidence="5" type="primary">nas-20</name>
    <name evidence="5" type="ORF">FJT64_015324</name>
</gene>
<dbReference type="CDD" id="cd00054">
    <property type="entry name" value="EGF_CA"/>
    <property type="match status" value="1"/>
</dbReference>
<dbReference type="EMBL" id="VIIS01000039">
    <property type="protein sequence ID" value="KAF0314220.1"/>
    <property type="molecule type" value="Genomic_DNA"/>
</dbReference>
<keyword evidence="2" id="KW-0472">Membrane</keyword>
<dbReference type="PROSITE" id="PS00022">
    <property type="entry name" value="EGF_1"/>
    <property type="match status" value="1"/>
</dbReference>
<dbReference type="PROSITE" id="PS01186">
    <property type="entry name" value="EGF_2"/>
    <property type="match status" value="1"/>
</dbReference>
<feature type="domain" description="EGF-like" evidence="3 4">
    <location>
        <begin position="253"/>
        <end position="264"/>
    </location>
</feature>
<evidence type="ECO:0000259" key="4">
    <source>
        <dbReference type="PROSITE" id="PS01186"/>
    </source>
</evidence>
<dbReference type="Gene3D" id="3.40.390.10">
    <property type="entry name" value="Collagenase (Catalytic Domain)"/>
    <property type="match status" value="1"/>
</dbReference>
<dbReference type="GO" id="GO:0008237">
    <property type="term" value="F:metallopeptidase activity"/>
    <property type="evidence" value="ECO:0007669"/>
    <property type="project" value="InterPro"/>
</dbReference>
<evidence type="ECO:0000313" key="6">
    <source>
        <dbReference type="Proteomes" id="UP000440578"/>
    </source>
</evidence>
<accession>A0A6A4XD00</accession>
<feature type="compositionally biased region" description="Low complexity" evidence="1">
    <location>
        <begin position="430"/>
        <end position="444"/>
    </location>
</feature>
<proteinExistence type="predicted"/>
<dbReference type="SUPFAM" id="SSF55486">
    <property type="entry name" value="Metalloproteases ('zincins'), catalytic domain"/>
    <property type="match status" value="1"/>
</dbReference>
<evidence type="ECO:0000259" key="3">
    <source>
        <dbReference type="PROSITE" id="PS00022"/>
    </source>
</evidence>
<comment type="caution">
    <text evidence="5">The sequence shown here is derived from an EMBL/GenBank/DDBJ whole genome shotgun (WGS) entry which is preliminary data.</text>
</comment>
<reference evidence="5 6" key="1">
    <citation type="submission" date="2019-07" db="EMBL/GenBank/DDBJ databases">
        <title>Draft genome assembly of a fouling barnacle, Amphibalanus amphitrite (Darwin, 1854): The first reference genome for Thecostraca.</title>
        <authorList>
            <person name="Kim W."/>
        </authorList>
    </citation>
    <scope>NUCLEOTIDE SEQUENCE [LARGE SCALE GENOMIC DNA]</scope>
    <source>
        <strain evidence="5">SNU_AA5</strain>
        <tissue evidence="5">Soma without cirri and trophi</tissue>
    </source>
</reference>
<evidence type="ECO:0000313" key="5">
    <source>
        <dbReference type="EMBL" id="KAF0314220.1"/>
    </source>
</evidence>
<keyword evidence="2" id="KW-0812">Transmembrane</keyword>
<dbReference type="InterPro" id="IPR000742">
    <property type="entry name" value="EGF"/>
</dbReference>
<dbReference type="InterPro" id="IPR024079">
    <property type="entry name" value="MetalloPept_cat_dom_sf"/>
</dbReference>
<keyword evidence="6" id="KW-1185">Reference proteome</keyword>
<sequence length="567" mass="62382">MMRVDNKIRPSDRQFFHTLIPDTIFGLRDTCIHLDQKDERDFTVLANISWKDREPSLRYPPVPPQCTFGRSSGFICVLLDDGNSCHYVSGWGQDRVQALVDGRYSSCGHRQHLRMMLHALGLMHEHDRGDALRFVSLHPRLRVLARLHDPIEYRIPQDDCSLFRQNASSLPFDFASVVLHDGAFEAESVEMDYQLPLVPKRAGDVHQLLARNPPGLSHFDRLKLRHLYGCEAKNCPSARPCGNFGFRNELCQCECAPGFTGNHCELRRPPPEDPCLHAVTHSLSFALNETSCLPRSREPFNFTVELAGEASHRFAVTVDLTAVRAVLEPLRLLPSCEHARLYFSGSGEARPQVLCAERLVLSPVTLRTAYRSDLLLLVLNLPDTPRERGQPDPATAAIGAVHLSIISEPSPADELRVDTSHPLPPPPTTTPTTTSTAAAPSTPEIDTEPPTEPPPAPTPPTARLTSGPPTEPPHAEALPVADLGLAQRSAPSSAARTAGIVTAVILVVLAATVLLVVVMLHYRRDPDEIEFEQLRQANDAGEESIALYAVTQQPQPQEPPEPTGGAQ</sequence>
<evidence type="ECO:0000256" key="2">
    <source>
        <dbReference type="SAM" id="Phobius"/>
    </source>
</evidence>
<dbReference type="Proteomes" id="UP000440578">
    <property type="component" value="Unassembled WGS sequence"/>
</dbReference>
<evidence type="ECO:0000256" key="1">
    <source>
        <dbReference type="SAM" id="MobiDB-lite"/>
    </source>
</evidence>
<name>A0A6A4XD00_AMPAM</name>
<protein>
    <submittedName>
        <fullName evidence="5">Zinc metalloproteinase nas-20</fullName>
    </submittedName>
</protein>